<keyword evidence="1" id="KW-0732">Signal</keyword>
<evidence type="ECO:0000313" key="5">
    <source>
        <dbReference type="Proteomes" id="UP000002051"/>
    </source>
</evidence>
<evidence type="ECO:0000256" key="1">
    <source>
        <dbReference type="SAM" id="SignalP"/>
    </source>
</evidence>
<reference evidence="3" key="4">
    <citation type="journal article" date="2018" name="Nat. Plants">
        <title>Whole-genome landscape of Medicago truncatula symbiotic genes.</title>
        <authorList>
            <person name="Pecrix Y."/>
            <person name="Gamas P."/>
            <person name="Carrere S."/>
        </authorList>
    </citation>
    <scope>NUCLEOTIDE SEQUENCE</scope>
    <source>
        <tissue evidence="3">Leaves</tissue>
    </source>
</reference>
<dbReference type="AlphaFoldDB" id="A0A072UFK5"/>
<feature type="signal peptide" evidence="1">
    <location>
        <begin position="1"/>
        <end position="28"/>
    </location>
</feature>
<evidence type="ECO:0000313" key="4">
    <source>
        <dbReference type="EnsemblPlants" id="KEH28221"/>
    </source>
</evidence>
<protein>
    <submittedName>
        <fullName evidence="2">Nodule Cysteine-Rich (NCR) secreted peptide</fullName>
    </submittedName>
</protein>
<keyword evidence="5" id="KW-1185">Reference proteome</keyword>
<dbReference type="HOGENOM" id="CLU_3053416_0_0_1"/>
<dbReference type="Gramene" id="rna32260">
    <property type="protein sequence ID" value="RHN56806.1"/>
    <property type="gene ID" value="gene32260"/>
</dbReference>
<sequence>MIFYHVLITLFCYLFFITIQFLPSPCETDDDCQEEIGVRKICIREVCRYFAKIH</sequence>
<organism evidence="2 5">
    <name type="scientific">Medicago truncatula</name>
    <name type="common">Barrel medic</name>
    <name type="synonym">Medicago tribuloides</name>
    <dbReference type="NCBI Taxonomy" id="3880"/>
    <lineage>
        <taxon>Eukaryota</taxon>
        <taxon>Viridiplantae</taxon>
        <taxon>Streptophyta</taxon>
        <taxon>Embryophyta</taxon>
        <taxon>Tracheophyta</taxon>
        <taxon>Spermatophyta</taxon>
        <taxon>Magnoliopsida</taxon>
        <taxon>eudicotyledons</taxon>
        <taxon>Gunneridae</taxon>
        <taxon>Pentapetalae</taxon>
        <taxon>rosids</taxon>
        <taxon>fabids</taxon>
        <taxon>Fabales</taxon>
        <taxon>Fabaceae</taxon>
        <taxon>Papilionoideae</taxon>
        <taxon>50 kb inversion clade</taxon>
        <taxon>NPAAA clade</taxon>
        <taxon>Hologalegina</taxon>
        <taxon>IRL clade</taxon>
        <taxon>Trifolieae</taxon>
        <taxon>Medicago</taxon>
    </lineage>
</organism>
<dbReference type="EMBL" id="CM001221">
    <property type="protein sequence ID" value="KEH28221.1"/>
    <property type="molecule type" value="Genomic_DNA"/>
</dbReference>
<feature type="chain" id="PRO_5014499594" evidence="1">
    <location>
        <begin position="29"/>
        <end position="54"/>
    </location>
</feature>
<name>A0A072UFK5_MEDTR</name>
<evidence type="ECO:0000313" key="2">
    <source>
        <dbReference type="EMBL" id="KEH28221.1"/>
    </source>
</evidence>
<reference evidence="2 5" key="1">
    <citation type="journal article" date="2011" name="Nature">
        <title>The Medicago genome provides insight into the evolution of rhizobial symbioses.</title>
        <authorList>
            <person name="Young N.D."/>
            <person name="Debelle F."/>
            <person name="Oldroyd G.E."/>
            <person name="Geurts R."/>
            <person name="Cannon S.B."/>
            <person name="Udvardi M.K."/>
            <person name="Benedito V.A."/>
            <person name="Mayer K.F."/>
            <person name="Gouzy J."/>
            <person name="Schoof H."/>
            <person name="Van de Peer Y."/>
            <person name="Proost S."/>
            <person name="Cook D.R."/>
            <person name="Meyers B.C."/>
            <person name="Spannagl M."/>
            <person name="Cheung F."/>
            <person name="De Mita S."/>
            <person name="Krishnakumar V."/>
            <person name="Gundlach H."/>
            <person name="Zhou S."/>
            <person name="Mudge J."/>
            <person name="Bharti A.K."/>
            <person name="Murray J.D."/>
            <person name="Naoumkina M.A."/>
            <person name="Rosen B."/>
            <person name="Silverstein K.A."/>
            <person name="Tang H."/>
            <person name="Rombauts S."/>
            <person name="Zhao P.X."/>
            <person name="Zhou P."/>
            <person name="Barbe V."/>
            <person name="Bardou P."/>
            <person name="Bechner M."/>
            <person name="Bellec A."/>
            <person name="Berger A."/>
            <person name="Berges H."/>
            <person name="Bidwell S."/>
            <person name="Bisseling T."/>
            <person name="Choisne N."/>
            <person name="Couloux A."/>
            <person name="Denny R."/>
            <person name="Deshpande S."/>
            <person name="Dai X."/>
            <person name="Doyle J.J."/>
            <person name="Dudez A.M."/>
            <person name="Farmer A.D."/>
            <person name="Fouteau S."/>
            <person name="Franken C."/>
            <person name="Gibelin C."/>
            <person name="Gish J."/>
            <person name="Goldstein S."/>
            <person name="Gonzalez A.J."/>
            <person name="Green P.J."/>
            <person name="Hallab A."/>
            <person name="Hartog M."/>
            <person name="Hua A."/>
            <person name="Humphray S.J."/>
            <person name="Jeong D.H."/>
            <person name="Jing Y."/>
            <person name="Jocker A."/>
            <person name="Kenton S.M."/>
            <person name="Kim D.J."/>
            <person name="Klee K."/>
            <person name="Lai H."/>
            <person name="Lang C."/>
            <person name="Lin S."/>
            <person name="Macmil S.L."/>
            <person name="Magdelenat G."/>
            <person name="Matthews L."/>
            <person name="McCorrison J."/>
            <person name="Monaghan E.L."/>
            <person name="Mun J.H."/>
            <person name="Najar F.Z."/>
            <person name="Nicholson C."/>
            <person name="Noirot C."/>
            <person name="O'Bleness M."/>
            <person name="Paule C.R."/>
            <person name="Poulain J."/>
            <person name="Prion F."/>
            <person name="Qin B."/>
            <person name="Qu C."/>
            <person name="Retzel E.F."/>
            <person name="Riddle C."/>
            <person name="Sallet E."/>
            <person name="Samain S."/>
            <person name="Samson N."/>
            <person name="Sanders I."/>
            <person name="Saurat O."/>
            <person name="Scarpelli C."/>
            <person name="Schiex T."/>
            <person name="Segurens B."/>
            <person name="Severin A.J."/>
            <person name="Sherrier D.J."/>
            <person name="Shi R."/>
            <person name="Sims S."/>
            <person name="Singer S.R."/>
            <person name="Sinharoy S."/>
            <person name="Sterck L."/>
            <person name="Viollet A."/>
            <person name="Wang B.B."/>
            <person name="Wang K."/>
            <person name="Wang M."/>
            <person name="Wang X."/>
            <person name="Warfsmann J."/>
            <person name="Weissenbach J."/>
            <person name="White D.D."/>
            <person name="White J.D."/>
            <person name="Wiley G.B."/>
            <person name="Wincker P."/>
            <person name="Xing Y."/>
            <person name="Yang L."/>
            <person name="Yao Z."/>
            <person name="Ying F."/>
            <person name="Zhai J."/>
            <person name="Zhou L."/>
            <person name="Zuber A."/>
            <person name="Denarie J."/>
            <person name="Dixon R.A."/>
            <person name="May G.D."/>
            <person name="Schwartz D.C."/>
            <person name="Rogers J."/>
            <person name="Quetier F."/>
            <person name="Town C.D."/>
            <person name="Roe B.A."/>
        </authorList>
    </citation>
    <scope>NUCLEOTIDE SEQUENCE [LARGE SCALE GENOMIC DNA]</scope>
    <source>
        <strain evidence="2">A17</strain>
        <strain evidence="4 5">cv. Jemalong A17</strain>
    </source>
</reference>
<dbReference type="EnsemblPlants" id="KEH28221">
    <property type="protein sequence ID" value="KEH28221"/>
    <property type="gene ID" value="MTR_5g076397"/>
</dbReference>
<dbReference type="Proteomes" id="UP000265566">
    <property type="component" value="Chromosome 5"/>
</dbReference>
<gene>
    <name evidence="2" type="ordered locus">MTR_5g076397</name>
    <name evidence="3" type="ORF">MtrunA17_Chr5g0433441</name>
</gene>
<reference evidence="4" key="3">
    <citation type="submission" date="2015-04" db="UniProtKB">
        <authorList>
            <consortium name="EnsemblPlants"/>
        </authorList>
    </citation>
    <scope>IDENTIFICATION</scope>
    <source>
        <strain evidence="4">cv. Jemalong A17</strain>
    </source>
</reference>
<reference evidence="2 5" key="2">
    <citation type="journal article" date="2014" name="BMC Genomics">
        <title>An improved genome release (version Mt4.0) for the model legume Medicago truncatula.</title>
        <authorList>
            <person name="Tang H."/>
            <person name="Krishnakumar V."/>
            <person name="Bidwell S."/>
            <person name="Rosen B."/>
            <person name="Chan A."/>
            <person name="Zhou S."/>
            <person name="Gentzbittel L."/>
            <person name="Childs K.L."/>
            <person name="Yandell M."/>
            <person name="Gundlach H."/>
            <person name="Mayer K.F."/>
            <person name="Schwartz D.C."/>
            <person name="Town C.D."/>
        </authorList>
    </citation>
    <scope>GENOME REANNOTATION</scope>
    <source>
        <strain evidence="2">A17</strain>
        <strain evidence="4 5">cv. Jemalong A17</strain>
    </source>
</reference>
<dbReference type="PaxDb" id="3880-AES99087"/>
<dbReference type="Proteomes" id="UP000002051">
    <property type="component" value="Chromosome 5"/>
</dbReference>
<dbReference type="EMBL" id="PSQE01000005">
    <property type="protein sequence ID" value="RHN56806.1"/>
    <property type="molecule type" value="Genomic_DNA"/>
</dbReference>
<evidence type="ECO:0000313" key="3">
    <source>
        <dbReference type="EMBL" id="RHN56806.1"/>
    </source>
</evidence>
<accession>A0A072UFK5</accession>
<proteinExistence type="predicted"/>